<dbReference type="EMBL" id="CM042061">
    <property type="protein sequence ID" value="KAI3672566.1"/>
    <property type="molecule type" value="Genomic_DNA"/>
</dbReference>
<organism evidence="1 2">
    <name type="scientific">Arctium lappa</name>
    <name type="common">Greater burdock</name>
    <name type="synonym">Lappa major</name>
    <dbReference type="NCBI Taxonomy" id="4217"/>
    <lineage>
        <taxon>Eukaryota</taxon>
        <taxon>Viridiplantae</taxon>
        <taxon>Streptophyta</taxon>
        <taxon>Embryophyta</taxon>
        <taxon>Tracheophyta</taxon>
        <taxon>Spermatophyta</taxon>
        <taxon>Magnoliopsida</taxon>
        <taxon>eudicotyledons</taxon>
        <taxon>Gunneridae</taxon>
        <taxon>Pentapetalae</taxon>
        <taxon>asterids</taxon>
        <taxon>campanulids</taxon>
        <taxon>Asterales</taxon>
        <taxon>Asteraceae</taxon>
        <taxon>Carduoideae</taxon>
        <taxon>Cardueae</taxon>
        <taxon>Arctiinae</taxon>
        <taxon>Arctium</taxon>
    </lineage>
</organism>
<comment type="caution">
    <text evidence="1">The sequence shown here is derived from an EMBL/GenBank/DDBJ whole genome shotgun (WGS) entry which is preliminary data.</text>
</comment>
<reference evidence="1 2" key="2">
    <citation type="journal article" date="2022" name="Mol. Ecol. Resour.">
        <title>The genomes of chicory, endive, great burdock and yacon provide insights into Asteraceae paleo-polyploidization history and plant inulin production.</title>
        <authorList>
            <person name="Fan W."/>
            <person name="Wang S."/>
            <person name="Wang H."/>
            <person name="Wang A."/>
            <person name="Jiang F."/>
            <person name="Liu H."/>
            <person name="Zhao H."/>
            <person name="Xu D."/>
            <person name="Zhang Y."/>
        </authorList>
    </citation>
    <scope>NUCLEOTIDE SEQUENCE [LARGE SCALE GENOMIC DNA]</scope>
    <source>
        <strain evidence="2">cv. Niubang</strain>
    </source>
</reference>
<proteinExistence type="predicted"/>
<dbReference type="Proteomes" id="UP001055879">
    <property type="component" value="Linkage Group LG15"/>
</dbReference>
<evidence type="ECO:0000313" key="2">
    <source>
        <dbReference type="Proteomes" id="UP001055879"/>
    </source>
</evidence>
<name>A0ACB8XQQ6_ARCLA</name>
<protein>
    <submittedName>
        <fullName evidence="1">Uncharacterized protein</fullName>
    </submittedName>
</protein>
<gene>
    <name evidence="1" type="ORF">L6452_38657</name>
</gene>
<evidence type="ECO:0000313" key="1">
    <source>
        <dbReference type="EMBL" id="KAI3672566.1"/>
    </source>
</evidence>
<keyword evidence="2" id="KW-1185">Reference proteome</keyword>
<sequence length="112" mass="12671">MVTGLTGTIRHEVGFEGEMREFETEEVKSDQRWRGSEMEVGDDDMRRVLYIRFFGYETLLSIPINYPKLSLLHLADPSALLNARTDPNTHGFTPDDSSITVATLIEMFSGLS</sequence>
<accession>A0ACB8XQQ6</accession>
<reference evidence="2" key="1">
    <citation type="journal article" date="2022" name="Mol. Ecol. Resour.">
        <title>The genomes of chicory, endive, great burdock and yacon provide insights into Asteraceae palaeo-polyploidization history and plant inulin production.</title>
        <authorList>
            <person name="Fan W."/>
            <person name="Wang S."/>
            <person name="Wang H."/>
            <person name="Wang A."/>
            <person name="Jiang F."/>
            <person name="Liu H."/>
            <person name="Zhao H."/>
            <person name="Xu D."/>
            <person name="Zhang Y."/>
        </authorList>
    </citation>
    <scope>NUCLEOTIDE SEQUENCE [LARGE SCALE GENOMIC DNA]</scope>
    <source>
        <strain evidence="2">cv. Niubang</strain>
    </source>
</reference>